<gene>
    <name evidence="2" type="ORF">MM415A00651_0015</name>
    <name evidence="1" type="ORF">MM415B00931_0018</name>
</gene>
<organism evidence="1">
    <name type="scientific">viral metagenome</name>
    <dbReference type="NCBI Taxonomy" id="1070528"/>
    <lineage>
        <taxon>unclassified sequences</taxon>
        <taxon>metagenomes</taxon>
        <taxon>organismal metagenomes</taxon>
    </lineage>
</organism>
<name>A0A6M3IWU1_9ZZZZ</name>
<dbReference type="AlphaFoldDB" id="A0A6M3IWU1"/>
<evidence type="ECO:0000313" key="2">
    <source>
        <dbReference type="EMBL" id="QJA80802.1"/>
    </source>
</evidence>
<sequence length="91" mass="10684">MLNPFKKREARNLAVKEARDKFTSWLEISLSAGWKTYEEKVEKKIEILRNKIENDTSLTGEDLKRLQLALQVWKEVKRIPKELEQDAKGGK</sequence>
<dbReference type="EMBL" id="MT141443">
    <property type="protein sequence ID" value="QJA61497.1"/>
    <property type="molecule type" value="Genomic_DNA"/>
</dbReference>
<proteinExistence type="predicted"/>
<reference evidence="1" key="1">
    <citation type="submission" date="2020-03" db="EMBL/GenBank/DDBJ databases">
        <title>The deep terrestrial virosphere.</title>
        <authorList>
            <person name="Holmfeldt K."/>
            <person name="Nilsson E."/>
            <person name="Simone D."/>
            <person name="Lopez-Fernandez M."/>
            <person name="Wu X."/>
            <person name="de Brujin I."/>
            <person name="Lundin D."/>
            <person name="Andersson A."/>
            <person name="Bertilsson S."/>
            <person name="Dopson M."/>
        </authorList>
    </citation>
    <scope>NUCLEOTIDE SEQUENCE</scope>
    <source>
        <strain evidence="2">MM415A00651</strain>
        <strain evidence="1">MM415B00931</strain>
    </source>
</reference>
<accession>A0A6M3IWU1</accession>
<dbReference type="EMBL" id="MT142436">
    <property type="protein sequence ID" value="QJA80802.1"/>
    <property type="molecule type" value="Genomic_DNA"/>
</dbReference>
<evidence type="ECO:0000313" key="1">
    <source>
        <dbReference type="EMBL" id="QJA61497.1"/>
    </source>
</evidence>
<protein>
    <submittedName>
        <fullName evidence="1">Uncharacterized protein</fullName>
    </submittedName>
</protein>